<dbReference type="EC" id="3.1.3.5" evidence="9"/>
<evidence type="ECO:0000256" key="1">
    <source>
        <dbReference type="ARBA" id="ARBA00000815"/>
    </source>
</evidence>
<dbReference type="RefSeq" id="WP_057978909.1">
    <property type="nucleotide sequence ID" value="NZ_LKHP01000008.1"/>
</dbReference>
<comment type="function">
    <text evidence="9">Nucleotidase that shows phosphatase activity on nucleoside 5'-monophosphates.</text>
</comment>
<dbReference type="GO" id="GO:0008253">
    <property type="term" value="F:5'-nucleotidase activity"/>
    <property type="evidence" value="ECO:0007669"/>
    <property type="project" value="UniProtKB-UniRule"/>
</dbReference>
<dbReference type="EMBL" id="LKHP01000008">
    <property type="protein sequence ID" value="KRQ86630.1"/>
    <property type="molecule type" value="Genomic_DNA"/>
</dbReference>
<evidence type="ECO:0000256" key="2">
    <source>
        <dbReference type="ARBA" id="ARBA00001946"/>
    </source>
</evidence>
<dbReference type="STRING" id="908809.ABG79_01613"/>
<dbReference type="NCBIfam" id="NF001490">
    <property type="entry name" value="PRK00346.1-4"/>
    <property type="match status" value="1"/>
</dbReference>
<dbReference type="GO" id="GO:0005737">
    <property type="term" value="C:cytoplasm"/>
    <property type="evidence" value="ECO:0007669"/>
    <property type="project" value="UniProtKB-SubCell"/>
</dbReference>
<dbReference type="PANTHER" id="PTHR30457">
    <property type="entry name" value="5'-NUCLEOTIDASE SURE"/>
    <property type="match status" value="1"/>
</dbReference>
<dbReference type="NCBIfam" id="TIGR00087">
    <property type="entry name" value="surE"/>
    <property type="match status" value="1"/>
</dbReference>
<dbReference type="PANTHER" id="PTHR30457:SF12">
    <property type="entry name" value="5'_3'-NUCLEOTIDASE SURE"/>
    <property type="match status" value="1"/>
</dbReference>
<dbReference type="Proteomes" id="UP000052015">
    <property type="component" value="Unassembled WGS sequence"/>
</dbReference>
<dbReference type="SUPFAM" id="SSF64167">
    <property type="entry name" value="SurE-like"/>
    <property type="match status" value="1"/>
</dbReference>
<comment type="cofactor">
    <cofactor evidence="9">
        <name>a divalent metal cation</name>
        <dbReference type="ChEBI" id="CHEBI:60240"/>
    </cofactor>
    <text evidence="9">Binds 1 divalent metal cation per subunit.</text>
</comment>
<reference evidence="11 12" key="1">
    <citation type="submission" date="2015-09" db="EMBL/GenBank/DDBJ databases">
        <title>Draft genome sequence of a Caloramator mitchellensis, a moderate thermophile from the Great Artesian Basin of Australia.</title>
        <authorList>
            <person name="Patel B.K."/>
        </authorList>
    </citation>
    <scope>NUCLEOTIDE SEQUENCE [LARGE SCALE GENOMIC DNA]</scope>
    <source>
        <strain evidence="11 12">VF08</strain>
    </source>
</reference>
<keyword evidence="5 9" id="KW-0963">Cytoplasm</keyword>
<dbReference type="Gene3D" id="3.40.1210.10">
    <property type="entry name" value="Survival protein SurE-like phosphatase/nucleotidase"/>
    <property type="match status" value="1"/>
</dbReference>
<comment type="cofactor">
    <cofactor evidence="2">
        <name>Mg(2+)</name>
        <dbReference type="ChEBI" id="CHEBI:18420"/>
    </cofactor>
</comment>
<dbReference type="OrthoDB" id="9780815at2"/>
<dbReference type="NCBIfam" id="NF010543">
    <property type="entry name" value="PRK13933.1"/>
    <property type="match status" value="1"/>
</dbReference>
<name>A0A0R3JSY5_CALMK</name>
<dbReference type="InterPro" id="IPR002828">
    <property type="entry name" value="SurE-like_Pase/nucleotidase"/>
</dbReference>
<protein>
    <recommendedName>
        <fullName evidence="9">5'-nucleotidase SurE</fullName>
        <ecNumber evidence="9">3.1.3.5</ecNumber>
    </recommendedName>
    <alternativeName>
        <fullName evidence="9">Nucleoside 5'-monophosphate phosphohydrolase</fullName>
    </alternativeName>
</protein>
<evidence type="ECO:0000313" key="11">
    <source>
        <dbReference type="EMBL" id="KRQ86630.1"/>
    </source>
</evidence>
<feature type="binding site" evidence="9">
    <location>
        <position position="8"/>
    </location>
    <ligand>
        <name>a divalent metal cation</name>
        <dbReference type="ChEBI" id="CHEBI:60240"/>
    </ligand>
</feature>
<dbReference type="AlphaFoldDB" id="A0A0R3JSY5"/>
<dbReference type="GO" id="GO:0004309">
    <property type="term" value="F:exopolyphosphatase activity"/>
    <property type="evidence" value="ECO:0007669"/>
    <property type="project" value="TreeGrafter"/>
</dbReference>
<feature type="binding site" evidence="9">
    <location>
        <position position="96"/>
    </location>
    <ligand>
        <name>a divalent metal cation</name>
        <dbReference type="ChEBI" id="CHEBI:60240"/>
    </ligand>
</feature>
<feature type="binding site" evidence="9">
    <location>
        <position position="9"/>
    </location>
    <ligand>
        <name>a divalent metal cation</name>
        <dbReference type="ChEBI" id="CHEBI:60240"/>
    </ligand>
</feature>
<dbReference type="FunFam" id="3.40.1210.10:FF:000001">
    <property type="entry name" value="5'/3'-nucleotidase SurE"/>
    <property type="match status" value="1"/>
</dbReference>
<gene>
    <name evidence="9 11" type="primary">surE</name>
    <name evidence="11" type="ORF">ABG79_01613</name>
</gene>
<evidence type="ECO:0000313" key="12">
    <source>
        <dbReference type="Proteomes" id="UP000052015"/>
    </source>
</evidence>
<accession>A0A0R3JSY5</accession>
<evidence type="ECO:0000256" key="7">
    <source>
        <dbReference type="ARBA" id="ARBA00022741"/>
    </source>
</evidence>
<evidence type="ECO:0000256" key="5">
    <source>
        <dbReference type="ARBA" id="ARBA00022490"/>
    </source>
</evidence>
<comment type="caution">
    <text evidence="11">The sequence shown here is derived from an EMBL/GenBank/DDBJ whole genome shotgun (WGS) entry which is preliminary data.</text>
</comment>
<keyword evidence="6 9" id="KW-0479">Metal-binding</keyword>
<dbReference type="HAMAP" id="MF_00060">
    <property type="entry name" value="SurE"/>
    <property type="match status" value="1"/>
</dbReference>
<feature type="binding site" evidence="9">
    <location>
        <position position="39"/>
    </location>
    <ligand>
        <name>a divalent metal cation</name>
        <dbReference type="ChEBI" id="CHEBI:60240"/>
    </ligand>
</feature>
<dbReference type="InterPro" id="IPR036523">
    <property type="entry name" value="SurE-like_sf"/>
</dbReference>
<dbReference type="PATRIC" id="fig|908809.3.peg.1617"/>
<evidence type="ECO:0000256" key="8">
    <source>
        <dbReference type="ARBA" id="ARBA00022801"/>
    </source>
</evidence>
<organism evidence="11 12">
    <name type="scientific">Caloramator mitchellensis</name>
    <dbReference type="NCBI Taxonomy" id="908809"/>
    <lineage>
        <taxon>Bacteria</taxon>
        <taxon>Bacillati</taxon>
        <taxon>Bacillota</taxon>
        <taxon>Clostridia</taxon>
        <taxon>Eubacteriales</taxon>
        <taxon>Clostridiaceae</taxon>
        <taxon>Caloramator</taxon>
    </lineage>
</organism>
<keyword evidence="8 9" id="KW-0378">Hydrolase</keyword>
<comment type="subcellular location">
    <subcellularLocation>
        <location evidence="3 9">Cytoplasm</location>
    </subcellularLocation>
</comment>
<dbReference type="GO" id="GO:0000166">
    <property type="term" value="F:nucleotide binding"/>
    <property type="evidence" value="ECO:0007669"/>
    <property type="project" value="UniProtKB-KW"/>
</dbReference>
<proteinExistence type="inferred from homology"/>
<evidence type="ECO:0000256" key="4">
    <source>
        <dbReference type="ARBA" id="ARBA00011062"/>
    </source>
</evidence>
<dbReference type="InterPro" id="IPR030048">
    <property type="entry name" value="SurE"/>
</dbReference>
<sequence>MRILITNDDGIMAKGIYFLTKELEKYFECIIVAPDKQRSAAGHSITLHRPVVVKLHKLDGINSRAYTVDGTPADCVKVALEKLLEEKIDLIISGINDGFNLGTDVIYSGTVSAAVEGAIYKIPSIAVSIDFHGDDEYYSMAANYARKIVEMTKNKIKEDVVLNVNIPYAKEIKGIKVCNLGNRVYTNAYIEKEVENGTNQRIFQLAGTVKDGDDGDTDVYFIKQDYITITPLHYDLTNFKILMEVEEIIDGGNTDEKDS</sequence>
<evidence type="ECO:0000256" key="3">
    <source>
        <dbReference type="ARBA" id="ARBA00004496"/>
    </source>
</evidence>
<comment type="similarity">
    <text evidence="4 9">Belongs to the SurE nucleotidase family.</text>
</comment>
<keyword evidence="7 9" id="KW-0547">Nucleotide-binding</keyword>
<keyword evidence="12" id="KW-1185">Reference proteome</keyword>
<dbReference type="GO" id="GO:0008254">
    <property type="term" value="F:3'-nucleotidase activity"/>
    <property type="evidence" value="ECO:0007669"/>
    <property type="project" value="TreeGrafter"/>
</dbReference>
<evidence type="ECO:0000256" key="6">
    <source>
        <dbReference type="ARBA" id="ARBA00022723"/>
    </source>
</evidence>
<comment type="catalytic activity">
    <reaction evidence="1 9">
        <text>a ribonucleoside 5'-phosphate + H2O = a ribonucleoside + phosphate</text>
        <dbReference type="Rhea" id="RHEA:12484"/>
        <dbReference type="ChEBI" id="CHEBI:15377"/>
        <dbReference type="ChEBI" id="CHEBI:18254"/>
        <dbReference type="ChEBI" id="CHEBI:43474"/>
        <dbReference type="ChEBI" id="CHEBI:58043"/>
        <dbReference type="EC" id="3.1.3.5"/>
    </reaction>
</comment>
<feature type="domain" description="Survival protein SurE-like phosphatase/nucleotidase" evidence="10">
    <location>
        <begin position="3"/>
        <end position="186"/>
    </location>
</feature>
<evidence type="ECO:0000259" key="10">
    <source>
        <dbReference type="Pfam" id="PF01975"/>
    </source>
</evidence>
<dbReference type="Pfam" id="PF01975">
    <property type="entry name" value="SurE"/>
    <property type="match status" value="1"/>
</dbReference>
<dbReference type="GO" id="GO:0046872">
    <property type="term" value="F:metal ion binding"/>
    <property type="evidence" value="ECO:0007669"/>
    <property type="project" value="UniProtKB-UniRule"/>
</dbReference>
<evidence type="ECO:0000256" key="9">
    <source>
        <dbReference type="HAMAP-Rule" id="MF_00060"/>
    </source>
</evidence>